<evidence type="ECO:0000313" key="1">
    <source>
        <dbReference type="EMBL" id="TDF73383.1"/>
    </source>
</evidence>
<dbReference type="Proteomes" id="UP000294588">
    <property type="component" value="Unassembled WGS sequence"/>
</dbReference>
<organism evidence="1 2">
    <name type="scientific">Candidatus Syntrophosphaera thermopropionivorans</name>
    <dbReference type="NCBI Taxonomy" id="2593015"/>
    <lineage>
        <taxon>Bacteria</taxon>
        <taxon>Pseudomonadati</taxon>
        <taxon>Candidatus Cloacimonadota</taxon>
        <taxon>Candidatus Cloacimonadia</taxon>
        <taxon>Candidatus Cloacimonadales</taxon>
        <taxon>Candidatus Cloacimonadaceae</taxon>
        <taxon>Candidatus Syntrophosphaera</taxon>
    </lineage>
</organism>
<comment type="caution">
    <text evidence="1">The sequence shown here is derived from an EMBL/GenBank/DDBJ whole genome shotgun (WGS) entry which is preliminary data.</text>
</comment>
<keyword evidence="2" id="KW-1185">Reference proteome</keyword>
<sequence length="206" mass="23727">MKKLTLWILPVMALLLITGCDSGGAFRVINQSSYPLYVKVDEQDEVTIPGNSNYTFEIETKKESIFNPDVEKKVPVWMIGETYQIYDDYTQSYTDSTTVTIKVNKTINAYIQPNRASIKVVNNSDLWIAKIDIYKHNFIGVVNHYTIDPIAPHSFNFKNVDYITPNNNFYYLVLIELEDGTRYQYGGENAILQKDQQFLVTVENPQ</sequence>
<name>A0AC61QJM5_9BACT</name>
<reference evidence="1" key="1">
    <citation type="submission" date="2019-03" db="EMBL/GenBank/DDBJ databases">
        <title>Candidatus Syntrophosphaera thermopropionivorans: a novel player in syntrophic propionate oxidation during anaerobic digestion.</title>
        <authorList>
            <person name="Dyksma S."/>
        </authorList>
    </citation>
    <scope>NUCLEOTIDE SEQUENCE</scope>
    <source>
        <strain evidence="1">W5</strain>
    </source>
</reference>
<gene>
    <name evidence="1" type="ORF">E0946_03215</name>
</gene>
<protein>
    <submittedName>
        <fullName evidence="1">Uncharacterized protein</fullName>
    </submittedName>
</protein>
<accession>A0AC61QJM5</accession>
<dbReference type="EMBL" id="SMOG01000006">
    <property type="protein sequence ID" value="TDF73383.1"/>
    <property type="molecule type" value="Genomic_DNA"/>
</dbReference>
<proteinExistence type="predicted"/>
<evidence type="ECO:0000313" key="2">
    <source>
        <dbReference type="Proteomes" id="UP000294588"/>
    </source>
</evidence>